<organism evidence="2 3">
    <name type="scientific">Xylanibacter ruminicola</name>
    <name type="common">Prevotella ruminicola</name>
    <dbReference type="NCBI Taxonomy" id="839"/>
    <lineage>
        <taxon>Bacteria</taxon>
        <taxon>Pseudomonadati</taxon>
        <taxon>Bacteroidota</taxon>
        <taxon>Bacteroidia</taxon>
        <taxon>Bacteroidales</taxon>
        <taxon>Prevotellaceae</taxon>
        <taxon>Xylanibacter</taxon>
    </lineage>
</organism>
<dbReference type="Pfam" id="PF13274">
    <property type="entry name" value="SocA_Panacea"/>
    <property type="match status" value="1"/>
</dbReference>
<accession>A0A928BU41</accession>
<sequence>MDNLNKFCIFAPKLKNRDDNERRSTEIFEPVSREDDISVFSDDDIKILDTVCSSFGSKTSCEISRMSHEEKAWIAHHTNHERILFSEAFSIKAI</sequence>
<evidence type="ECO:0000259" key="1">
    <source>
        <dbReference type="Pfam" id="PF13274"/>
    </source>
</evidence>
<dbReference type="EMBL" id="SUYD01000011">
    <property type="protein sequence ID" value="MBE6266651.1"/>
    <property type="molecule type" value="Genomic_DNA"/>
</dbReference>
<reference evidence="2" key="1">
    <citation type="submission" date="2019-04" db="EMBL/GenBank/DDBJ databases">
        <title>Evolution of Biomass-Degrading Anaerobic Consortia Revealed by Metagenomics.</title>
        <authorList>
            <person name="Peng X."/>
        </authorList>
    </citation>
    <scope>NUCLEOTIDE SEQUENCE</scope>
    <source>
        <strain evidence="2">SIG141</strain>
    </source>
</reference>
<dbReference type="AlphaFoldDB" id="A0A928BU41"/>
<feature type="domain" description="Antitoxin SocA-like Panacea" evidence="1">
    <location>
        <begin position="26"/>
        <end position="73"/>
    </location>
</feature>
<dbReference type="InterPro" id="IPR025272">
    <property type="entry name" value="SocA_Panacea"/>
</dbReference>
<dbReference type="Proteomes" id="UP000763088">
    <property type="component" value="Unassembled WGS sequence"/>
</dbReference>
<evidence type="ECO:0000313" key="3">
    <source>
        <dbReference type="Proteomes" id="UP000763088"/>
    </source>
</evidence>
<comment type="caution">
    <text evidence="2">The sequence shown here is derived from an EMBL/GenBank/DDBJ whole genome shotgun (WGS) entry which is preliminary data.</text>
</comment>
<name>A0A928BU41_XYLRU</name>
<evidence type="ECO:0000313" key="2">
    <source>
        <dbReference type="EMBL" id="MBE6266651.1"/>
    </source>
</evidence>
<protein>
    <submittedName>
        <fullName evidence="2">DUF4065 domain-containing protein</fullName>
    </submittedName>
</protein>
<proteinExistence type="predicted"/>
<gene>
    <name evidence="2" type="ORF">E7102_09295</name>
</gene>